<evidence type="ECO:0000256" key="12">
    <source>
        <dbReference type="RuleBase" id="RU363000"/>
    </source>
</evidence>
<dbReference type="Pfam" id="PF09731">
    <property type="entry name" value="Mitofilin"/>
    <property type="match status" value="1"/>
</dbReference>
<evidence type="ECO:0000256" key="4">
    <source>
        <dbReference type="ARBA" id="ARBA00022692"/>
    </source>
</evidence>
<evidence type="ECO:0000256" key="11">
    <source>
        <dbReference type="ARBA" id="ARBA00025571"/>
    </source>
</evidence>
<evidence type="ECO:0000256" key="6">
    <source>
        <dbReference type="ARBA" id="ARBA00022946"/>
    </source>
</evidence>
<keyword evidence="14" id="KW-1185">Reference proteome</keyword>
<organism evidence="13 14">
    <name type="scientific">Lachancea quebecensis</name>
    <dbReference type="NCBI Taxonomy" id="1654605"/>
    <lineage>
        <taxon>Eukaryota</taxon>
        <taxon>Fungi</taxon>
        <taxon>Dikarya</taxon>
        <taxon>Ascomycota</taxon>
        <taxon>Saccharomycotina</taxon>
        <taxon>Saccharomycetes</taxon>
        <taxon>Saccharomycetales</taxon>
        <taxon>Saccharomycetaceae</taxon>
        <taxon>Lachancea</taxon>
    </lineage>
</organism>
<keyword evidence="10 12" id="KW-0472">Membrane</keyword>
<keyword evidence="4 12" id="KW-0812">Transmembrane</keyword>
<evidence type="ECO:0000256" key="1">
    <source>
        <dbReference type="ARBA" id="ARBA00004434"/>
    </source>
</evidence>
<dbReference type="EMBL" id="LN890542">
    <property type="protein sequence ID" value="CUS21134.1"/>
    <property type="molecule type" value="Genomic_DNA"/>
</dbReference>
<comment type="similarity">
    <text evidence="2 12">Belongs to the MICOS complex subunit Mic60 family.</text>
</comment>
<keyword evidence="6" id="KW-0809">Transit peptide</keyword>
<evidence type="ECO:0000256" key="2">
    <source>
        <dbReference type="ARBA" id="ARBA00010877"/>
    </source>
</evidence>
<sequence>MLRSRATMNCTKIGRAGRAWKRGMATFEGQPAVRPNRLRKLLVRVGLATAGFYVGGVTLSLNNDQFGELFCDNVPLAESLVELYEEFRDEKLQASRMSLEELKQKFGELGTKVDRIPNRGADPAITSQAVAALPATKEVRLEEESLVKLRLPEVEQLDNCERATPLVESVNAAVAAVNEQSLLLPEDTYNAVHDAFTKLKAALQAINEDFRTNVAESVAVQYGQASKDLHESFELRAKSREVELTQQFLNEFNAFKTQLEKHSSEELASSLKANEQALLAKQSNEVALLSMKQVEEFTKILSEKLDQERQGRLSNLEALNGSVQELAEAVDQVDALVMKSEVLSQLSLLTTLLKNKLHAGDESSVKIDSELARIKTLCDIMPGRPSKCCSKNPQLLDVVVSQLDSLASQKLILSNEQLYNRWALLQKDLATSSLLPPNAGILGHISAKIFGFFLLNKNGAPVDNDIDSVIARVGQNLRLSKLDKAVEEVVALKGWPRVLCDEWVQEARKKLEIETLIDALDCEIRSL</sequence>
<dbReference type="InterPro" id="IPR019133">
    <property type="entry name" value="MIC60"/>
</dbReference>
<evidence type="ECO:0000256" key="10">
    <source>
        <dbReference type="ARBA" id="ARBA00023136"/>
    </source>
</evidence>
<evidence type="ECO:0000256" key="5">
    <source>
        <dbReference type="ARBA" id="ARBA00022792"/>
    </source>
</evidence>
<keyword evidence="8" id="KW-0175">Coiled coil</keyword>
<keyword evidence="9 12" id="KW-0496">Mitochondrion</keyword>
<evidence type="ECO:0000313" key="14">
    <source>
        <dbReference type="Proteomes" id="UP000236544"/>
    </source>
</evidence>
<dbReference type="PANTHER" id="PTHR15415:SF7">
    <property type="entry name" value="MICOS COMPLEX SUBUNIT MIC60"/>
    <property type="match status" value="1"/>
</dbReference>
<evidence type="ECO:0000313" key="13">
    <source>
        <dbReference type="EMBL" id="CUS21134.1"/>
    </source>
</evidence>
<dbReference type="GO" id="GO:0042407">
    <property type="term" value="P:cristae formation"/>
    <property type="evidence" value="ECO:0007669"/>
    <property type="project" value="TreeGrafter"/>
</dbReference>
<dbReference type="GO" id="GO:0061617">
    <property type="term" value="C:MICOS complex"/>
    <property type="evidence" value="ECO:0007669"/>
    <property type="project" value="TreeGrafter"/>
</dbReference>
<dbReference type="OrthoDB" id="10261039at2759"/>
<evidence type="ECO:0000256" key="9">
    <source>
        <dbReference type="ARBA" id="ARBA00023128"/>
    </source>
</evidence>
<accession>A0A0P1KNV5</accession>
<gene>
    <name evidence="13" type="ORF">LAQU0_S02e06744g</name>
</gene>
<evidence type="ECO:0000256" key="7">
    <source>
        <dbReference type="ARBA" id="ARBA00022989"/>
    </source>
</evidence>
<feature type="transmembrane region" description="Helical" evidence="12">
    <location>
        <begin position="41"/>
        <end position="61"/>
    </location>
</feature>
<comment type="subunit">
    <text evidence="12">Component of the mitochondrial contact site and cristae organizing system (MICOS) complex.</text>
</comment>
<evidence type="ECO:0000256" key="8">
    <source>
        <dbReference type="ARBA" id="ARBA00023054"/>
    </source>
</evidence>
<proteinExistence type="inferred from homology"/>
<keyword evidence="5 12" id="KW-0999">Mitochondrion inner membrane</keyword>
<keyword evidence="7 12" id="KW-1133">Transmembrane helix</keyword>
<reference evidence="14" key="1">
    <citation type="submission" date="2015-10" db="EMBL/GenBank/DDBJ databases">
        <authorList>
            <person name="Devillers H."/>
        </authorList>
    </citation>
    <scope>NUCLEOTIDE SEQUENCE [LARGE SCALE GENOMIC DNA]</scope>
</reference>
<comment type="subcellular location">
    <subcellularLocation>
        <location evidence="1 12">Mitochondrion inner membrane</location>
        <topology evidence="1 12">Single-pass membrane protein</topology>
    </subcellularLocation>
</comment>
<evidence type="ECO:0000256" key="3">
    <source>
        <dbReference type="ARBA" id="ARBA00018116"/>
    </source>
</evidence>
<dbReference type="PANTHER" id="PTHR15415">
    <property type="entry name" value="MITOFILIN"/>
    <property type="match status" value="1"/>
</dbReference>
<comment type="function">
    <text evidence="11">Component of the MICOS complex, a large protein complex of the mitochondrial inner membrane that plays crucial roles in the maintenance of crista junctions, inner membrane architecture, and formation of contact sites to the outer membrane. Plays a role in keeping cristae membranes connected to the inner boundary membrane. Also promotes protein import via the mitochondrial intermembrane space assembly (MIA) pathway.</text>
</comment>
<dbReference type="AlphaFoldDB" id="A0A0P1KNV5"/>
<name>A0A0P1KNV5_9SACH</name>
<dbReference type="Proteomes" id="UP000236544">
    <property type="component" value="Unassembled WGS sequence"/>
</dbReference>
<protein>
    <recommendedName>
        <fullName evidence="3 12">MICOS complex subunit MIC60</fullName>
    </recommendedName>
    <alternativeName>
        <fullName evidence="12">Mitofilin</fullName>
    </alternativeName>
</protein>